<dbReference type="Proteomes" id="UP000295444">
    <property type="component" value="Unassembled WGS sequence"/>
</dbReference>
<reference evidence="2 3" key="1">
    <citation type="submission" date="2019-03" db="EMBL/GenBank/DDBJ databases">
        <title>Genomic Encyclopedia of Type Strains, Phase IV (KMG-IV): sequencing the most valuable type-strain genomes for metagenomic binning, comparative biology and taxonomic classification.</title>
        <authorList>
            <person name="Goeker M."/>
        </authorList>
    </citation>
    <scope>NUCLEOTIDE SEQUENCE [LARGE SCALE GENOMIC DNA]</scope>
    <source>
        <strain evidence="2 3">DSM 45361</strain>
    </source>
</reference>
<dbReference type="AlphaFoldDB" id="A0A4R6SP59"/>
<evidence type="ECO:0000313" key="3">
    <source>
        <dbReference type="Proteomes" id="UP000295444"/>
    </source>
</evidence>
<feature type="transmembrane region" description="Helical" evidence="1">
    <location>
        <begin position="38"/>
        <end position="58"/>
    </location>
</feature>
<accession>A0A4R6SP59</accession>
<keyword evidence="1" id="KW-0812">Transmembrane</keyword>
<protein>
    <submittedName>
        <fullName evidence="2">Uncharacterized protein</fullName>
    </submittedName>
</protein>
<evidence type="ECO:0000313" key="2">
    <source>
        <dbReference type="EMBL" id="TDQ05232.1"/>
    </source>
</evidence>
<keyword evidence="1" id="KW-1133">Transmembrane helix</keyword>
<dbReference type="EMBL" id="SNXZ01000001">
    <property type="protein sequence ID" value="TDQ05232.1"/>
    <property type="molecule type" value="Genomic_DNA"/>
</dbReference>
<name>A0A4R6SP59_LABRH</name>
<dbReference type="RefSeq" id="WP_133848018.1">
    <property type="nucleotide sequence ID" value="NZ_SNXZ01000001.1"/>
</dbReference>
<keyword evidence="1" id="KW-0472">Membrane</keyword>
<comment type="caution">
    <text evidence="2">The sequence shown here is derived from an EMBL/GenBank/DDBJ whole genome shotgun (WGS) entry which is preliminary data.</text>
</comment>
<keyword evidence="3" id="KW-1185">Reference proteome</keyword>
<sequence length="220" mass="23424">MNDLETLLRKEFDEQARSVPDSAEPWRALQRRLARRRALLVGAAAAVLLVAVAIVVPLTRHQTPITPATAAPTKPSPTTVAPVFDHNHPVLLAEGGRDKAWAFMVGDRVICVAMTKGSAAVDPQKADCAPDAANDSSGPSPVRTRAIGPEDGPFGHFLLFVADEGVHDLSVRSGDGTAVTLRLLGTTRQRQFWVADFGGSHQGFGYDGIDAKGNHFSAIT</sequence>
<proteinExistence type="predicted"/>
<evidence type="ECO:0000256" key="1">
    <source>
        <dbReference type="SAM" id="Phobius"/>
    </source>
</evidence>
<organism evidence="2 3">
    <name type="scientific">Labedaea rhizosphaerae</name>
    <dbReference type="NCBI Taxonomy" id="598644"/>
    <lineage>
        <taxon>Bacteria</taxon>
        <taxon>Bacillati</taxon>
        <taxon>Actinomycetota</taxon>
        <taxon>Actinomycetes</taxon>
        <taxon>Pseudonocardiales</taxon>
        <taxon>Pseudonocardiaceae</taxon>
        <taxon>Labedaea</taxon>
    </lineage>
</organism>
<gene>
    <name evidence="2" type="ORF">EV186_1011200</name>
</gene>